<dbReference type="AlphaFoldDB" id="A0AAD1GXT6"/>
<keyword evidence="1" id="KW-1133">Transmembrane helix</keyword>
<feature type="transmembrane region" description="Helical" evidence="1">
    <location>
        <begin position="111"/>
        <end position="131"/>
    </location>
</feature>
<name>A0AAD1GXT6_MYCXE</name>
<evidence type="ECO:0000313" key="2">
    <source>
        <dbReference type="EMBL" id="BBU20655.1"/>
    </source>
</evidence>
<protein>
    <recommendedName>
        <fullName evidence="4">Transmembrane protein</fullName>
    </recommendedName>
</protein>
<evidence type="ECO:0000256" key="1">
    <source>
        <dbReference type="SAM" id="Phobius"/>
    </source>
</evidence>
<proteinExistence type="predicted"/>
<feature type="transmembrane region" description="Helical" evidence="1">
    <location>
        <begin position="143"/>
        <end position="167"/>
    </location>
</feature>
<feature type="transmembrane region" description="Helical" evidence="1">
    <location>
        <begin position="46"/>
        <end position="61"/>
    </location>
</feature>
<organism evidence="2 3">
    <name type="scientific">Mycobacterium xenopi</name>
    <dbReference type="NCBI Taxonomy" id="1789"/>
    <lineage>
        <taxon>Bacteria</taxon>
        <taxon>Bacillati</taxon>
        <taxon>Actinomycetota</taxon>
        <taxon>Actinomycetes</taxon>
        <taxon>Mycobacteriales</taxon>
        <taxon>Mycobacteriaceae</taxon>
        <taxon>Mycobacterium</taxon>
    </lineage>
</organism>
<evidence type="ECO:0008006" key="4">
    <source>
        <dbReference type="Google" id="ProtNLM"/>
    </source>
</evidence>
<keyword evidence="1" id="KW-0472">Membrane</keyword>
<gene>
    <name evidence="2" type="ORF">MYXE_04440</name>
</gene>
<keyword evidence="1" id="KW-0812">Transmembrane</keyword>
<sequence>MPCACHSPIAGLSFSREALVPVLSVAAIASYAGMRIPMGLPGHRGLIWLTLLVVVALVTRRRKTVIMVGAASTTATLMSGVQPWASGCYLAAALMLYAVTATPTLRRRPWLVVPAAAPIHLVALAVPIAALPVWVSPGLDVKLLWHLVFGLVAGLAGWGVALGIGLAPQFGRVTKEAGS</sequence>
<feature type="transmembrane region" description="Helical" evidence="1">
    <location>
        <begin position="81"/>
        <end position="99"/>
    </location>
</feature>
<accession>A0AAD1GXT6</accession>
<dbReference type="Proteomes" id="UP000464624">
    <property type="component" value="Chromosome"/>
</dbReference>
<evidence type="ECO:0000313" key="3">
    <source>
        <dbReference type="Proteomes" id="UP000464624"/>
    </source>
</evidence>
<dbReference type="EMBL" id="AP022314">
    <property type="protein sequence ID" value="BBU20655.1"/>
    <property type="molecule type" value="Genomic_DNA"/>
</dbReference>
<feature type="transmembrane region" description="Helical" evidence="1">
    <location>
        <begin position="18"/>
        <end position="34"/>
    </location>
</feature>
<reference evidence="2 3" key="1">
    <citation type="submission" date="2019-12" db="EMBL/GenBank/DDBJ databases">
        <title>Complete genome sequence of Mycolicibacterium xenopi str. JCM15661T.</title>
        <authorList>
            <person name="Yoshida M."/>
            <person name="Fukano H."/>
            <person name="Asakura T."/>
            <person name="Hoshino Y."/>
        </authorList>
    </citation>
    <scope>NUCLEOTIDE SEQUENCE [LARGE SCALE GENOMIC DNA]</scope>
    <source>
        <strain evidence="2 3">JCM 15661T</strain>
    </source>
</reference>
<dbReference type="KEGG" id="mxe:MYXE_04440"/>